<dbReference type="EMBL" id="QQWG01000006">
    <property type="protein sequence ID" value="RRG22062.1"/>
    <property type="molecule type" value="Genomic_DNA"/>
</dbReference>
<evidence type="ECO:0000313" key="1">
    <source>
        <dbReference type="EMBL" id="RRG22062.1"/>
    </source>
</evidence>
<organism evidence="1 2">
    <name type="scientific">Ancylomarina euxinus</name>
    <dbReference type="NCBI Taxonomy" id="2283627"/>
    <lineage>
        <taxon>Bacteria</taxon>
        <taxon>Pseudomonadati</taxon>
        <taxon>Bacteroidota</taxon>
        <taxon>Bacteroidia</taxon>
        <taxon>Marinilabiliales</taxon>
        <taxon>Marinifilaceae</taxon>
        <taxon>Ancylomarina</taxon>
    </lineage>
</organism>
<comment type="caution">
    <text evidence="1">The sequence shown here is derived from an EMBL/GenBank/DDBJ whole genome shotgun (WGS) entry which is preliminary data.</text>
</comment>
<name>A0A425Y274_9BACT</name>
<accession>A0A425Y274</accession>
<gene>
    <name evidence="1" type="ORF">DWB61_07545</name>
</gene>
<dbReference type="OrthoDB" id="1116786at2"/>
<dbReference type="AlphaFoldDB" id="A0A425Y274"/>
<keyword evidence="2" id="KW-1185">Reference proteome</keyword>
<evidence type="ECO:0000313" key="2">
    <source>
        <dbReference type="Proteomes" id="UP000285794"/>
    </source>
</evidence>
<protein>
    <submittedName>
        <fullName evidence="1">Uncharacterized protein</fullName>
    </submittedName>
</protein>
<dbReference type="Proteomes" id="UP000285794">
    <property type="component" value="Unassembled WGS sequence"/>
</dbReference>
<reference evidence="1 2" key="1">
    <citation type="submission" date="2018-07" db="EMBL/GenBank/DDBJ databases">
        <title>Draft genome sequence of Ancylomarina sp. M1P.</title>
        <authorList>
            <person name="Yadav S."/>
            <person name="Villanueva L."/>
            <person name="Damste J.S.S."/>
        </authorList>
    </citation>
    <scope>NUCLEOTIDE SEQUENCE [LARGE SCALE GENOMIC DNA]</scope>
    <source>
        <strain evidence="1 2">M1P</strain>
    </source>
</reference>
<proteinExistence type="predicted"/>
<dbReference type="RefSeq" id="WP_125030290.1">
    <property type="nucleotide sequence ID" value="NZ_JAPXVP010000006.1"/>
</dbReference>
<sequence length="210" mass="24418">MPTVISKKEFPETKEANFIRKRDNFLAKVFQYVEAGILPREETEALTQALNEDKQRMDKKNEDKKIAHDSNVVYHEGHPPVVSQLRAYKHMSDNNPLVTPEIRQELELYSEEKVETTNGKKPDLKGREVGGLAQLTYTKKPMHGILLYARINGGEYDFETLVKDSKFTDTRPRRNPKEVEIREYYAYYIFDGKKVGKQSEIIRVVLNPIE</sequence>